<evidence type="ECO:0000313" key="2">
    <source>
        <dbReference type="Proteomes" id="UP000494106"/>
    </source>
</evidence>
<comment type="caution">
    <text evidence="1">The sequence shown here is derived from an EMBL/GenBank/DDBJ whole genome shotgun (WGS) entry which is preliminary data.</text>
</comment>
<dbReference type="EMBL" id="CADEBC010000205">
    <property type="protein sequence ID" value="CAB3225132.1"/>
    <property type="molecule type" value="Genomic_DNA"/>
</dbReference>
<keyword evidence="2" id="KW-1185">Reference proteome</keyword>
<organism evidence="1 2">
    <name type="scientific">Arctia plantaginis</name>
    <name type="common">Wood tiger moth</name>
    <name type="synonym">Phalaena plantaginis</name>
    <dbReference type="NCBI Taxonomy" id="874455"/>
    <lineage>
        <taxon>Eukaryota</taxon>
        <taxon>Metazoa</taxon>
        <taxon>Ecdysozoa</taxon>
        <taxon>Arthropoda</taxon>
        <taxon>Hexapoda</taxon>
        <taxon>Insecta</taxon>
        <taxon>Pterygota</taxon>
        <taxon>Neoptera</taxon>
        <taxon>Endopterygota</taxon>
        <taxon>Lepidoptera</taxon>
        <taxon>Glossata</taxon>
        <taxon>Ditrysia</taxon>
        <taxon>Noctuoidea</taxon>
        <taxon>Erebidae</taxon>
        <taxon>Arctiinae</taxon>
        <taxon>Arctia</taxon>
    </lineage>
</organism>
<evidence type="ECO:0000313" key="1">
    <source>
        <dbReference type="EMBL" id="CAB3225132.1"/>
    </source>
</evidence>
<dbReference type="AlphaFoldDB" id="A0A8S0YZB1"/>
<reference evidence="1 2" key="1">
    <citation type="submission" date="2020-04" db="EMBL/GenBank/DDBJ databases">
        <authorList>
            <person name="Wallbank WR R."/>
            <person name="Pardo Diaz C."/>
            <person name="Kozak K."/>
            <person name="Martin S."/>
            <person name="Jiggins C."/>
            <person name="Moest M."/>
            <person name="Warren A I."/>
            <person name="Byers J.R.P. K."/>
            <person name="Montejo-Kovacevich G."/>
            <person name="Yen C E."/>
        </authorList>
    </citation>
    <scope>NUCLEOTIDE SEQUENCE [LARGE SCALE GENOMIC DNA]</scope>
</reference>
<accession>A0A8S0YZB1</accession>
<protein>
    <submittedName>
        <fullName evidence="1">Uncharacterized protein</fullName>
    </submittedName>
</protein>
<sequence>MQLKKLCRIYEKRHHTLLHEPRPSRNIGGSSQGIEQPQIMLSNVEDKGHTSQHNNDVSNKQHKFINLSVTAVVIVKNQKSCLITERVVQLLKYTRYPIKGSILGVGFTASWMLTLFKSKLVLLQCEIYSYADDTALLGYGETWEQAKRGAKASMRMVVE</sequence>
<dbReference type="Proteomes" id="UP000494106">
    <property type="component" value="Unassembled WGS sequence"/>
</dbReference>
<proteinExistence type="predicted"/>
<gene>
    <name evidence="1" type="ORF">APLA_LOCUS2363</name>
</gene>
<name>A0A8S0YZB1_ARCPL</name>